<protein>
    <recommendedName>
        <fullName evidence="3">HAT C-terminal dimerisation domain-containing protein</fullName>
    </recommendedName>
</protein>
<keyword evidence="2" id="KW-1185">Reference proteome</keyword>
<evidence type="ECO:0000313" key="1">
    <source>
        <dbReference type="EMBL" id="KAL3666268.1"/>
    </source>
</evidence>
<reference evidence="1 2" key="1">
    <citation type="submission" date="2024-09" db="EMBL/GenBank/DDBJ databases">
        <title>Genome sequencing and assembly of Phytophthora oleae, isolate VK10A, causative agent of rot of olive drupes.</title>
        <authorList>
            <person name="Conti Taguali S."/>
            <person name="Riolo M."/>
            <person name="La Spada F."/>
            <person name="Cacciola S.O."/>
            <person name="Dionisio G."/>
        </authorList>
    </citation>
    <scope>NUCLEOTIDE SEQUENCE [LARGE SCALE GENOMIC DNA]</scope>
    <source>
        <strain evidence="1 2">VK10A</strain>
    </source>
</reference>
<sequence length="157" mass="17591">MEMEKVSGKPRRLEDDVIERNQSIVKATVKQKLLPIMRDLAPLSTGQDSVASRQRQSVTTSAFTEDVSELFTNGQSTAPAQATPGSLHEDVIDADLERWFRDPSLLQPAEDGLESVLLFWKRQSKSTAYRFLSSVARIIFACPTRLRDQSEDGHILS</sequence>
<accession>A0ABD3FHM2</accession>
<organism evidence="1 2">
    <name type="scientific">Phytophthora oleae</name>
    <dbReference type="NCBI Taxonomy" id="2107226"/>
    <lineage>
        <taxon>Eukaryota</taxon>
        <taxon>Sar</taxon>
        <taxon>Stramenopiles</taxon>
        <taxon>Oomycota</taxon>
        <taxon>Peronosporomycetes</taxon>
        <taxon>Peronosporales</taxon>
        <taxon>Peronosporaceae</taxon>
        <taxon>Phytophthora</taxon>
    </lineage>
</organism>
<dbReference type="EMBL" id="JBIMZQ010000017">
    <property type="protein sequence ID" value="KAL3666268.1"/>
    <property type="molecule type" value="Genomic_DNA"/>
</dbReference>
<dbReference type="AlphaFoldDB" id="A0ABD3FHM2"/>
<gene>
    <name evidence="1" type="ORF">V7S43_008519</name>
</gene>
<name>A0ABD3FHM2_9STRA</name>
<dbReference type="Proteomes" id="UP001632037">
    <property type="component" value="Unassembled WGS sequence"/>
</dbReference>
<comment type="caution">
    <text evidence="1">The sequence shown here is derived from an EMBL/GenBank/DDBJ whole genome shotgun (WGS) entry which is preliminary data.</text>
</comment>
<evidence type="ECO:0008006" key="3">
    <source>
        <dbReference type="Google" id="ProtNLM"/>
    </source>
</evidence>
<proteinExistence type="predicted"/>
<evidence type="ECO:0000313" key="2">
    <source>
        <dbReference type="Proteomes" id="UP001632037"/>
    </source>
</evidence>